<name>A0A4Y8WM60_9VIBR</name>
<evidence type="ECO:0000259" key="3">
    <source>
        <dbReference type="SMART" id="SM00458"/>
    </source>
</evidence>
<gene>
    <name evidence="4" type="ORF">ELS82_00015</name>
</gene>
<dbReference type="InterPro" id="IPR036435">
    <property type="entry name" value="Leukocidin/porin_MspA_sf"/>
</dbReference>
<dbReference type="OrthoDB" id="6194540at2"/>
<protein>
    <submittedName>
        <fullName evidence="4">Cytolysin</fullName>
    </submittedName>
</protein>
<dbReference type="Proteomes" id="UP000297753">
    <property type="component" value="Unassembled WGS sequence"/>
</dbReference>
<organism evidence="4 5">
    <name type="scientific">Vibrio ouci</name>
    <dbReference type="NCBI Taxonomy" id="2499078"/>
    <lineage>
        <taxon>Bacteria</taxon>
        <taxon>Pseudomonadati</taxon>
        <taxon>Pseudomonadota</taxon>
        <taxon>Gammaproteobacteria</taxon>
        <taxon>Vibrionales</taxon>
        <taxon>Vibrionaceae</taxon>
        <taxon>Vibrio</taxon>
    </lineage>
</organism>
<accession>A0A4Y8WM60</accession>
<keyword evidence="5" id="KW-1185">Reference proteome</keyword>
<dbReference type="GO" id="GO:0005576">
    <property type="term" value="C:extracellular region"/>
    <property type="evidence" value="ECO:0007669"/>
    <property type="project" value="InterPro"/>
</dbReference>
<dbReference type="InterPro" id="IPR016183">
    <property type="entry name" value="Leukocidin/Hemolysin_toxin"/>
</dbReference>
<dbReference type="Pfam" id="PF00652">
    <property type="entry name" value="Ricin_B_lectin"/>
    <property type="match status" value="1"/>
</dbReference>
<dbReference type="GO" id="GO:0051715">
    <property type="term" value="P:cytolysis in another organism"/>
    <property type="evidence" value="ECO:0007669"/>
    <property type="project" value="InterPro"/>
</dbReference>
<reference evidence="4 5" key="1">
    <citation type="submission" date="2019-01" db="EMBL/GenBank/DDBJ databases">
        <title>Vibrio BEI176 sp. nov, a marine bacterium isolated from China: eastern marignal seas.</title>
        <authorList>
            <person name="Li B."/>
        </authorList>
    </citation>
    <scope>NUCLEOTIDE SEQUENCE [LARGE SCALE GENOMIC DNA]</scope>
    <source>
        <strain evidence="4 5">BEI176</strain>
    </source>
</reference>
<dbReference type="Gene3D" id="2.80.10.50">
    <property type="match status" value="1"/>
</dbReference>
<keyword evidence="1 2" id="KW-0732">Signal</keyword>
<feature type="signal peptide" evidence="2">
    <location>
        <begin position="1"/>
        <end position="20"/>
    </location>
</feature>
<dbReference type="InterPro" id="IPR000772">
    <property type="entry name" value="Ricin_B_lectin"/>
</dbReference>
<dbReference type="EMBL" id="SATR01000001">
    <property type="protein sequence ID" value="TFH93378.1"/>
    <property type="molecule type" value="Genomic_DNA"/>
</dbReference>
<dbReference type="SMART" id="SM00458">
    <property type="entry name" value="RICIN"/>
    <property type="match status" value="1"/>
</dbReference>
<dbReference type="PROSITE" id="PS50231">
    <property type="entry name" value="RICIN_B_LECTIN"/>
    <property type="match status" value="1"/>
</dbReference>
<dbReference type="Pfam" id="PF07968">
    <property type="entry name" value="Leukocidin"/>
    <property type="match status" value="1"/>
</dbReference>
<proteinExistence type="predicted"/>
<evidence type="ECO:0000256" key="1">
    <source>
        <dbReference type="ARBA" id="ARBA00022729"/>
    </source>
</evidence>
<dbReference type="InterPro" id="IPR035992">
    <property type="entry name" value="Ricin_B-like_lectins"/>
</dbReference>
<evidence type="ECO:0000313" key="4">
    <source>
        <dbReference type="EMBL" id="TFH93378.1"/>
    </source>
</evidence>
<feature type="chain" id="PRO_5021471514" evidence="2">
    <location>
        <begin position="21"/>
        <end position="471"/>
    </location>
</feature>
<dbReference type="AlphaFoldDB" id="A0A4Y8WM60"/>
<sequence>MKTSTFCTLSLLAASTNAFADNYVPIVETVHYITSSKMTCNLYTSKEFDKTRDWCNAGASVDLRVTVAQMRSVQSSTSQGFTPDAKIVRFTIDADKPGTGFHLVDDLQQDHSWFQSWANRRTYIGPFASSYDLWVKPVSGYVPKKVSDFPHNENKNYQHRDTHGYSIGINGSLGAEVGKDGPKVGGEVGASFSYKNEKTLVFDTKDYRVNNRSSLSDFQVSFEREFDECSELRRQELGCYFTAAHWGSGWVFDKSKFNPISYANFKPNYDVIYEAPVNQDGTTKFEIGAQFTAKARYGDVIPSALFSVYGPAGSSWIARSINTSFTIDWSHPLFEAEAHVTLQSLSNNDLCLDVYGTDGDKSAEGEQVNGYSCHGNWNQTWGLDKQERYRSRVDPDRCLTVSASKTLTVESCSSNLAQKWFWEGDKLISRYVNSSNDRYVLNIVSGQNVGITPEDQATHARWKPVLQQIKL</sequence>
<dbReference type="CDD" id="cd23423">
    <property type="entry name" value="beta-trefoil_Ricin_hemolysin"/>
    <property type="match status" value="1"/>
</dbReference>
<dbReference type="Gene3D" id="2.70.240.10">
    <property type="entry name" value="Leukocidin/porin MspA"/>
    <property type="match status" value="2"/>
</dbReference>
<evidence type="ECO:0000313" key="5">
    <source>
        <dbReference type="Proteomes" id="UP000297753"/>
    </source>
</evidence>
<dbReference type="SUPFAM" id="SSF50370">
    <property type="entry name" value="Ricin B-like lectins"/>
    <property type="match status" value="1"/>
</dbReference>
<evidence type="ECO:0000256" key="2">
    <source>
        <dbReference type="SAM" id="SignalP"/>
    </source>
</evidence>
<dbReference type="RefSeq" id="WP_134833638.1">
    <property type="nucleotide sequence ID" value="NZ_SATR01000001.1"/>
</dbReference>
<comment type="caution">
    <text evidence="4">The sequence shown here is derived from an EMBL/GenBank/DDBJ whole genome shotgun (WGS) entry which is preliminary data.</text>
</comment>
<feature type="domain" description="Ricin B lectin" evidence="3">
    <location>
        <begin position="338"/>
        <end position="465"/>
    </location>
</feature>
<dbReference type="SUPFAM" id="SSF56959">
    <property type="entry name" value="Leukocidin-like"/>
    <property type="match status" value="1"/>
</dbReference>